<evidence type="ECO:0000313" key="2">
    <source>
        <dbReference type="EMBL" id="GGK94229.1"/>
    </source>
</evidence>
<dbReference type="InterPro" id="IPR026337">
    <property type="entry name" value="AKG_HExxH"/>
</dbReference>
<evidence type="ECO:0000313" key="3">
    <source>
        <dbReference type="Proteomes" id="UP000645217"/>
    </source>
</evidence>
<dbReference type="NCBIfam" id="TIGR04267">
    <property type="entry name" value="mod_HExxH"/>
    <property type="match status" value="1"/>
</dbReference>
<evidence type="ECO:0000256" key="1">
    <source>
        <dbReference type="SAM" id="MobiDB-lite"/>
    </source>
</evidence>
<accession>A0A917R7I7</accession>
<reference evidence="2" key="1">
    <citation type="journal article" date="2014" name="Int. J. Syst. Evol. Microbiol.">
        <title>Complete genome sequence of Corynebacterium casei LMG S-19264T (=DSM 44701T), isolated from a smear-ripened cheese.</title>
        <authorList>
            <consortium name="US DOE Joint Genome Institute (JGI-PGF)"/>
            <person name="Walter F."/>
            <person name="Albersmeier A."/>
            <person name="Kalinowski J."/>
            <person name="Ruckert C."/>
        </authorList>
    </citation>
    <scope>NUCLEOTIDE SEQUENCE</scope>
    <source>
        <strain evidence="2">JCM 13064</strain>
    </source>
</reference>
<proteinExistence type="predicted"/>
<name>A0A917R7I7_9ACTN</name>
<organism evidence="2 3">
    <name type="scientific">Sphaerisporangium melleum</name>
    <dbReference type="NCBI Taxonomy" id="321316"/>
    <lineage>
        <taxon>Bacteria</taxon>
        <taxon>Bacillati</taxon>
        <taxon>Actinomycetota</taxon>
        <taxon>Actinomycetes</taxon>
        <taxon>Streptosporangiales</taxon>
        <taxon>Streptosporangiaceae</taxon>
        <taxon>Sphaerisporangium</taxon>
    </lineage>
</organism>
<comment type="caution">
    <text evidence="2">The sequence shown here is derived from an EMBL/GenBank/DDBJ whole genome shotgun (WGS) entry which is preliminary data.</text>
</comment>
<reference evidence="2" key="2">
    <citation type="submission" date="2020-09" db="EMBL/GenBank/DDBJ databases">
        <authorList>
            <person name="Sun Q."/>
            <person name="Ohkuma M."/>
        </authorList>
    </citation>
    <scope>NUCLEOTIDE SEQUENCE</scope>
    <source>
        <strain evidence="2">JCM 13064</strain>
    </source>
</reference>
<protein>
    <submittedName>
        <fullName evidence="2">HEXXH motif domain-containing protein</fullName>
    </submittedName>
</protein>
<dbReference type="EMBL" id="BMNT01000022">
    <property type="protein sequence ID" value="GGK94229.1"/>
    <property type="molecule type" value="Genomic_DNA"/>
</dbReference>
<dbReference type="Proteomes" id="UP000645217">
    <property type="component" value="Unassembled WGS sequence"/>
</dbReference>
<dbReference type="RefSeq" id="WP_189164628.1">
    <property type="nucleotide sequence ID" value="NZ_BMNT01000022.1"/>
</dbReference>
<keyword evidence="3" id="KW-1185">Reference proteome</keyword>
<sequence length="458" mass="47179">MTARFSLSRAAFTGLAAGAADPAVLRRLADAEHSKNILLLRAVVARATVLGHEGARAAAEGIGLLAALQRSAPAVVRQVAGYPLVGTWATATLLALGRGADALPGRPAALAAAAALLAGADLAVTFPAEAGAAALPGVGRALLPGLRAGEPVTLHGGAAPYLTVGGTRVPLPRRPRTDAGPWQAVRPIGTPPDGTDAHPAAAACQASEGRPAVGARPPGRVRPEPADAVWPALLVDDVDAWRFSEDIAPLDRLTPAALTDWAALITGARALLAGHHGAVARSLAAITKVVVPLSPPARGTRSATSRTAYGGIALSRPADTRSAAVTLAHEVQHAKLAALMDLFDLVRPGTGRTFHAAWRDDPRPAAALLQGAYAHMGVAGFWRVQGRRHPEDDLAHDEFARWRDAAAEAAAELLGSGTLTEAGAVFTRAMLGTLRAWQDEHLPARTAAHGRPSRRPPD</sequence>
<feature type="region of interest" description="Disordered" evidence="1">
    <location>
        <begin position="205"/>
        <end position="224"/>
    </location>
</feature>
<gene>
    <name evidence="2" type="ORF">GCM10007964_40830</name>
</gene>
<dbReference type="AlphaFoldDB" id="A0A917R7I7"/>